<dbReference type="RefSeq" id="WP_011396906.1">
    <property type="nucleotide sequence ID" value="NC_007645.1"/>
</dbReference>
<proteinExistence type="predicted"/>
<dbReference type="HOGENOM" id="CLU_045011_19_3_6"/>
<evidence type="ECO:0000313" key="1">
    <source>
        <dbReference type="EMBL" id="ABC29837.1"/>
    </source>
</evidence>
<dbReference type="eggNOG" id="COG0546">
    <property type="taxonomic scope" value="Bacteria"/>
</dbReference>
<dbReference type="Gene3D" id="1.10.150.240">
    <property type="entry name" value="Putative phosphatase, domain 2"/>
    <property type="match status" value="1"/>
</dbReference>
<dbReference type="InterPro" id="IPR050155">
    <property type="entry name" value="HAD-like_hydrolase_sf"/>
</dbReference>
<dbReference type="InterPro" id="IPR023198">
    <property type="entry name" value="PGP-like_dom2"/>
</dbReference>
<dbReference type="AlphaFoldDB" id="Q2SHN7"/>
<gene>
    <name evidence="1" type="ordered locus">HCH_03071</name>
</gene>
<protein>
    <submittedName>
        <fullName evidence="1">Predicted phosphatase</fullName>
    </submittedName>
</protein>
<dbReference type="Gene3D" id="3.40.50.1000">
    <property type="entry name" value="HAD superfamily/HAD-like"/>
    <property type="match status" value="1"/>
</dbReference>
<dbReference type="KEGG" id="hch:HCH_03071"/>
<name>Q2SHN7_HAHCH</name>
<dbReference type="GO" id="GO:0006281">
    <property type="term" value="P:DNA repair"/>
    <property type="evidence" value="ECO:0007669"/>
    <property type="project" value="TreeGrafter"/>
</dbReference>
<dbReference type="SFLD" id="SFLDS00003">
    <property type="entry name" value="Haloacid_Dehalogenase"/>
    <property type="match status" value="1"/>
</dbReference>
<dbReference type="Pfam" id="PF13419">
    <property type="entry name" value="HAD_2"/>
    <property type="match status" value="1"/>
</dbReference>
<dbReference type="STRING" id="349521.HCH_03071"/>
<reference evidence="1 2" key="1">
    <citation type="journal article" date="2005" name="Nucleic Acids Res.">
        <title>Genomic blueprint of Hahella chejuensis, a marine microbe producing an algicidal agent.</title>
        <authorList>
            <person name="Jeong H."/>
            <person name="Yim J.H."/>
            <person name="Lee C."/>
            <person name="Choi S.-H."/>
            <person name="Park Y.K."/>
            <person name="Yoon S.H."/>
            <person name="Hur C.-G."/>
            <person name="Kang H.-Y."/>
            <person name="Kim D."/>
            <person name="Lee H.H."/>
            <person name="Park K.H."/>
            <person name="Park S.-H."/>
            <person name="Park H.-S."/>
            <person name="Lee H.K."/>
            <person name="Oh T.K."/>
            <person name="Kim J.F."/>
        </authorList>
    </citation>
    <scope>NUCLEOTIDE SEQUENCE [LARGE SCALE GENOMIC DNA]</scope>
    <source>
        <strain evidence="1 2">KCTC 2396</strain>
    </source>
</reference>
<dbReference type="NCBIfam" id="TIGR01549">
    <property type="entry name" value="HAD-SF-IA-v1"/>
    <property type="match status" value="1"/>
</dbReference>
<dbReference type="GO" id="GO:0005829">
    <property type="term" value="C:cytosol"/>
    <property type="evidence" value="ECO:0007669"/>
    <property type="project" value="TreeGrafter"/>
</dbReference>
<sequence>MVAYVIFDFDGTIADTYSWFLKNIQDMSRIYNFRYVTEEEGETLRDKTYGEIMEFLGISAWRTPQLAREFRKRAAGKMTSVKPFPHIKETLRRLSDHDYKLGIGSSNSESNIRMFLKHNDLEVFDYFSCGMSLSGKAHKLKALLKNEKIQAHEAIYIGDELRDIEAARKAGLKCGSVAWGYNTFTRLKEEQPDYCFETPQEIIQKLVKRV</sequence>
<dbReference type="PANTHER" id="PTHR43434:SF13">
    <property type="entry name" value="PHOSPHOGLYCOLATE PHOSPHATASE"/>
    <property type="match status" value="1"/>
</dbReference>
<dbReference type="OrthoDB" id="9782449at2"/>
<dbReference type="SFLD" id="SFLDG01129">
    <property type="entry name" value="C1.5:_HAD__Beta-PGM__Phosphata"/>
    <property type="match status" value="1"/>
</dbReference>
<dbReference type="Proteomes" id="UP000000238">
    <property type="component" value="Chromosome"/>
</dbReference>
<dbReference type="InterPro" id="IPR041492">
    <property type="entry name" value="HAD_2"/>
</dbReference>
<dbReference type="GO" id="GO:0008967">
    <property type="term" value="F:phosphoglycolate phosphatase activity"/>
    <property type="evidence" value="ECO:0007669"/>
    <property type="project" value="TreeGrafter"/>
</dbReference>
<dbReference type="EMBL" id="CP000155">
    <property type="protein sequence ID" value="ABC29837.1"/>
    <property type="molecule type" value="Genomic_DNA"/>
</dbReference>
<dbReference type="InterPro" id="IPR036412">
    <property type="entry name" value="HAD-like_sf"/>
</dbReference>
<dbReference type="InterPro" id="IPR023214">
    <property type="entry name" value="HAD_sf"/>
</dbReference>
<accession>Q2SHN7</accession>
<evidence type="ECO:0000313" key="2">
    <source>
        <dbReference type="Proteomes" id="UP000000238"/>
    </source>
</evidence>
<dbReference type="InterPro" id="IPR006439">
    <property type="entry name" value="HAD-SF_hydro_IA"/>
</dbReference>
<keyword evidence="2" id="KW-1185">Reference proteome</keyword>
<dbReference type="PANTHER" id="PTHR43434">
    <property type="entry name" value="PHOSPHOGLYCOLATE PHOSPHATASE"/>
    <property type="match status" value="1"/>
</dbReference>
<organism evidence="1 2">
    <name type="scientific">Hahella chejuensis (strain KCTC 2396)</name>
    <dbReference type="NCBI Taxonomy" id="349521"/>
    <lineage>
        <taxon>Bacteria</taxon>
        <taxon>Pseudomonadati</taxon>
        <taxon>Pseudomonadota</taxon>
        <taxon>Gammaproteobacteria</taxon>
        <taxon>Oceanospirillales</taxon>
        <taxon>Hahellaceae</taxon>
        <taxon>Hahella</taxon>
    </lineage>
</organism>
<dbReference type="SUPFAM" id="SSF56784">
    <property type="entry name" value="HAD-like"/>
    <property type="match status" value="1"/>
</dbReference>